<keyword evidence="3 6" id="KW-0812">Transmembrane</keyword>
<feature type="transmembrane region" description="Helical" evidence="6">
    <location>
        <begin position="181"/>
        <end position="199"/>
    </location>
</feature>
<evidence type="ECO:0000256" key="6">
    <source>
        <dbReference type="SAM" id="Phobius"/>
    </source>
</evidence>
<dbReference type="GO" id="GO:0016020">
    <property type="term" value="C:membrane"/>
    <property type="evidence" value="ECO:0007669"/>
    <property type="project" value="UniProtKB-SubCell"/>
</dbReference>
<sequence length="376" mass="40145">MPRHGILPSDDGSQLRPFAKPALPFDSRTRALTRAAIAILVLLLAAWVARDFLVALTWAVVIAITAWPIYARFQSLVFGGRSPVWAPLLFTLMTGLVLLVPIVLAVHQIAQGSDAFARSLNQLQEGGLPVPAWLAELPIAGKYLDLWWRANLSNPEVLVEWLRGVNTENITAWTGTLGGALLHRLFLFLITLVALFLVLRDGAWLADHALATVGRLLGDPGERLMSKIADAIRATVNGTIAAAILKGAIIGIGYVLSGVPHPLLFTVLTMTLAMVPLGAWLVLAAAALILPVHDGSWLMAAGLFSFGAATLLIGENVIQPALIGGAARLPFLLVLIGILGGMQSFGLLGLFLGPVIMAALLTIWREWIEVESGSET</sequence>
<feature type="transmembrane region" description="Helical" evidence="6">
    <location>
        <begin position="85"/>
        <end position="110"/>
    </location>
</feature>
<proteinExistence type="inferred from homology"/>
<dbReference type="AlphaFoldDB" id="A0A1H4YMM4"/>
<evidence type="ECO:0000256" key="3">
    <source>
        <dbReference type="ARBA" id="ARBA00022692"/>
    </source>
</evidence>
<evidence type="ECO:0000256" key="1">
    <source>
        <dbReference type="ARBA" id="ARBA00004141"/>
    </source>
</evidence>
<dbReference type="PANTHER" id="PTHR21716:SF61">
    <property type="entry name" value="BLR8064 PROTEIN"/>
    <property type="match status" value="1"/>
</dbReference>
<keyword evidence="4 6" id="KW-1133">Transmembrane helix</keyword>
<evidence type="ECO:0000256" key="2">
    <source>
        <dbReference type="ARBA" id="ARBA00009773"/>
    </source>
</evidence>
<name>A0A1H4YMM4_9BRAD</name>
<keyword evidence="5 6" id="KW-0472">Membrane</keyword>
<dbReference type="Pfam" id="PF01594">
    <property type="entry name" value="AI-2E_transport"/>
    <property type="match status" value="1"/>
</dbReference>
<dbReference type="PANTHER" id="PTHR21716">
    <property type="entry name" value="TRANSMEMBRANE PROTEIN"/>
    <property type="match status" value="1"/>
</dbReference>
<reference evidence="7 8" key="1">
    <citation type="submission" date="2016-10" db="EMBL/GenBank/DDBJ databases">
        <authorList>
            <person name="de Groot N.N."/>
        </authorList>
    </citation>
    <scope>NUCLEOTIDE SEQUENCE [LARGE SCALE GENOMIC DNA]</scope>
    <source>
        <strain evidence="7 8">MT12</strain>
    </source>
</reference>
<evidence type="ECO:0000313" key="8">
    <source>
        <dbReference type="Proteomes" id="UP000198992"/>
    </source>
</evidence>
<gene>
    <name evidence="7" type="ORF">SAMN05444164_4017</name>
</gene>
<evidence type="ECO:0000313" key="7">
    <source>
        <dbReference type="EMBL" id="SED19127.1"/>
    </source>
</evidence>
<evidence type="ECO:0000256" key="4">
    <source>
        <dbReference type="ARBA" id="ARBA00022989"/>
    </source>
</evidence>
<feature type="transmembrane region" description="Helical" evidence="6">
    <location>
        <begin position="31"/>
        <end position="49"/>
    </location>
</feature>
<feature type="transmembrane region" description="Helical" evidence="6">
    <location>
        <begin position="320"/>
        <end position="338"/>
    </location>
</feature>
<dbReference type="Proteomes" id="UP000198992">
    <property type="component" value="Unassembled WGS sequence"/>
</dbReference>
<feature type="transmembrane region" description="Helical" evidence="6">
    <location>
        <begin position="345"/>
        <end position="364"/>
    </location>
</feature>
<comment type="similarity">
    <text evidence="2">Belongs to the autoinducer-2 exporter (AI-2E) (TC 2.A.86) family.</text>
</comment>
<protein>
    <submittedName>
        <fullName evidence="7">Predicted PurR-regulated permease PerM</fullName>
    </submittedName>
</protein>
<accession>A0A1H4YMM4</accession>
<feature type="transmembrane region" description="Helical" evidence="6">
    <location>
        <begin position="297"/>
        <end position="314"/>
    </location>
</feature>
<feature type="transmembrane region" description="Helical" evidence="6">
    <location>
        <begin position="234"/>
        <end position="257"/>
    </location>
</feature>
<feature type="transmembrane region" description="Helical" evidence="6">
    <location>
        <begin position="55"/>
        <end position="73"/>
    </location>
</feature>
<dbReference type="EMBL" id="FNTH01000001">
    <property type="protein sequence ID" value="SED19127.1"/>
    <property type="molecule type" value="Genomic_DNA"/>
</dbReference>
<dbReference type="OrthoDB" id="106838at2"/>
<feature type="transmembrane region" description="Helical" evidence="6">
    <location>
        <begin position="263"/>
        <end position="290"/>
    </location>
</feature>
<dbReference type="RefSeq" id="WP_092118142.1">
    <property type="nucleotide sequence ID" value="NZ_FNTH01000001.1"/>
</dbReference>
<dbReference type="InterPro" id="IPR002549">
    <property type="entry name" value="AI-2E-like"/>
</dbReference>
<organism evidence="7 8">
    <name type="scientific">Bradyrhizobium erythrophlei</name>
    <dbReference type="NCBI Taxonomy" id="1437360"/>
    <lineage>
        <taxon>Bacteria</taxon>
        <taxon>Pseudomonadati</taxon>
        <taxon>Pseudomonadota</taxon>
        <taxon>Alphaproteobacteria</taxon>
        <taxon>Hyphomicrobiales</taxon>
        <taxon>Nitrobacteraceae</taxon>
        <taxon>Bradyrhizobium</taxon>
    </lineage>
</organism>
<evidence type="ECO:0000256" key="5">
    <source>
        <dbReference type="ARBA" id="ARBA00023136"/>
    </source>
</evidence>
<comment type="subcellular location">
    <subcellularLocation>
        <location evidence="1">Membrane</location>
        <topology evidence="1">Multi-pass membrane protein</topology>
    </subcellularLocation>
</comment>